<dbReference type="SUPFAM" id="SSF50610">
    <property type="entry name" value="mu transposase, C-terminal domain"/>
    <property type="match status" value="1"/>
</dbReference>
<dbReference type="InterPro" id="IPR001584">
    <property type="entry name" value="Integrase_cat-core"/>
</dbReference>
<evidence type="ECO:0000313" key="2">
    <source>
        <dbReference type="EMBL" id="CAA0087017.1"/>
    </source>
</evidence>
<dbReference type="InterPro" id="IPR009004">
    <property type="entry name" value="Transposase_Mu_C"/>
</dbReference>
<protein>
    <recommendedName>
        <fullName evidence="1">Integrase catalytic domain-containing protein</fullName>
    </recommendedName>
</protein>
<dbReference type="Pfam" id="PF09299">
    <property type="entry name" value="Mu-transpos_C"/>
    <property type="match status" value="1"/>
</dbReference>
<dbReference type="Gene3D" id="3.30.420.10">
    <property type="entry name" value="Ribonuclease H-like superfamily/Ribonuclease H"/>
    <property type="match status" value="1"/>
</dbReference>
<dbReference type="PROSITE" id="PS50994">
    <property type="entry name" value="INTEGRASE"/>
    <property type="match status" value="1"/>
</dbReference>
<sequence length="632" mass="70046">MVAASAVDQQRQIATTETTNLTARQRQVMEARAALLLEIDRRVMIGCMSVTAAVRSLAHDSETGRLDATLAAACAVANDRSGGKAIVRERILYTWRSAKASGGVAALAPLLTKTAQDLPKWFRDFMARYAKPGKPTLARVLAKWKNDEPDRPLPSYQQVRRTLDKLGSVDRMRGREGAQALKARQAYTARDASDLLPTSVYLADGKTFDAEIAHPIHGQPFRPELTTIIDAHTRRIVGWSAALDESAVAVSDALRLACVHSGIPAIFYTDRGPGYVNDAMDASLTGLLGRLGITPMRALPYNSQAKGIVERLNHEWSHLARDYATYISRDMDREAKKAAHQETRRELKTSGTSRLLPRWEDFLRAAAHTIGEYNSRPHRGLPRIVDAITGKRRHMTPDEAWEAAFARDFEAILVTKSEAEDLFRPWVVRPTRRALVKWLNNSYFAPELEAFHGEDVIVAYDIQDATRVWVRAIDLDAAGERQPGKLIAVAAFEGHKTRYVPVSAEQAAMEKRAAARKRRLQGHMDIVEQELRPTLLLEGHDPIDHLAVLHPLALDDDRDIVPVIAGPAANGRPTFTDDVQFARWLIAHPAAITPADIQFIRDELLASAPAREELRIAGIDIEALRSLAHAAA</sequence>
<evidence type="ECO:0000313" key="3">
    <source>
        <dbReference type="Proteomes" id="UP000433050"/>
    </source>
</evidence>
<dbReference type="EMBL" id="CACSAS010000001">
    <property type="protein sequence ID" value="CAA0087017.1"/>
    <property type="molecule type" value="Genomic_DNA"/>
</dbReference>
<gene>
    <name evidence="2" type="ORF">STARVERO_00360</name>
</gene>
<reference evidence="2 3" key="1">
    <citation type="submission" date="2019-12" db="EMBL/GenBank/DDBJ databases">
        <authorList>
            <person name="Reyes-Prieto M."/>
        </authorList>
    </citation>
    <scope>NUCLEOTIDE SEQUENCE [LARGE SCALE GENOMIC DNA]</scope>
    <source>
        <strain evidence="2">HF14-78462</strain>
    </source>
</reference>
<organism evidence="2 3">
    <name type="scientific">Starkeya nomas</name>
    <dbReference type="NCBI Taxonomy" id="2666134"/>
    <lineage>
        <taxon>Bacteria</taxon>
        <taxon>Pseudomonadati</taxon>
        <taxon>Pseudomonadota</taxon>
        <taxon>Alphaproteobacteria</taxon>
        <taxon>Hyphomicrobiales</taxon>
        <taxon>Xanthobacteraceae</taxon>
        <taxon>Starkeya</taxon>
    </lineage>
</organism>
<dbReference type="GO" id="GO:0003676">
    <property type="term" value="F:nucleic acid binding"/>
    <property type="evidence" value="ECO:0007669"/>
    <property type="project" value="InterPro"/>
</dbReference>
<evidence type="ECO:0000259" key="1">
    <source>
        <dbReference type="PROSITE" id="PS50994"/>
    </source>
</evidence>
<dbReference type="GO" id="GO:0015074">
    <property type="term" value="P:DNA integration"/>
    <property type="evidence" value="ECO:0007669"/>
    <property type="project" value="InterPro"/>
</dbReference>
<accession>A0A5S9NAM3</accession>
<proteinExistence type="predicted"/>
<keyword evidence="3" id="KW-1185">Reference proteome</keyword>
<dbReference type="InterPro" id="IPR036397">
    <property type="entry name" value="RNaseH_sf"/>
</dbReference>
<feature type="domain" description="Integrase catalytic" evidence="1">
    <location>
        <begin position="193"/>
        <end position="313"/>
    </location>
</feature>
<dbReference type="Proteomes" id="UP000433050">
    <property type="component" value="Unassembled WGS sequence"/>
</dbReference>
<dbReference type="InterPro" id="IPR012337">
    <property type="entry name" value="RNaseH-like_sf"/>
</dbReference>
<name>A0A5S9NAM3_9HYPH</name>
<dbReference type="Pfam" id="PF00665">
    <property type="entry name" value="rve"/>
    <property type="match status" value="1"/>
</dbReference>
<dbReference type="AlphaFoldDB" id="A0A5S9NAM3"/>
<dbReference type="InterPro" id="IPR015378">
    <property type="entry name" value="Transposase-like_Mu_C"/>
</dbReference>
<dbReference type="SUPFAM" id="SSF53098">
    <property type="entry name" value="Ribonuclease H-like"/>
    <property type="match status" value="1"/>
</dbReference>